<keyword evidence="1" id="KW-0175">Coiled coil</keyword>
<evidence type="ECO:0000313" key="2">
    <source>
        <dbReference type="EMBL" id="BBX33104.1"/>
    </source>
</evidence>
<proteinExistence type="predicted"/>
<dbReference type="EMBL" id="AP022567">
    <property type="protein sequence ID" value="BBX33104.1"/>
    <property type="molecule type" value="Genomic_DNA"/>
</dbReference>
<dbReference type="AlphaFoldDB" id="A0AAI8XMZ7"/>
<organism evidence="3 5">
    <name type="scientific">Mycolicibacterium mageritense</name>
    <name type="common">Mycobacterium mageritense</name>
    <dbReference type="NCBI Taxonomy" id="53462"/>
    <lineage>
        <taxon>Bacteria</taxon>
        <taxon>Bacillati</taxon>
        <taxon>Actinomycetota</taxon>
        <taxon>Actinomycetes</taxon>
        <taxon>Mycobacteriales</taxon>
        <taxon>Mycobacteriaceae</taxon>
        <taxon>Mycolicibacterium</taxon>
    </lineage>
</organism>
<evidence type="ECO:0000256" key="1">
    <source>
        <dbReference type="SAM" id="Coils"/>
    </source>
</evidence>
<name>A0AAI8XMZ7_MYCME</name>
<reference evidence="2" key="2">
    <citation type="submission" date="2020-02" db="EMBL/GenBank/DDBJ databases">
        <authorList>
            <person name="Matsumoto Y."/>
            <person name="Motooka D."/>
            <person name="Nakamura S."/>
        </authorList>
    </citation>
    <scope>NUCLEOTIDE SEQUENCE</scope>
    <source>
        <strain evidence="2">JCM 12375</strain>
    </source>
</reference>
<protein>
    <submittedName>
        <fullName evidence="3">Uncharacterized protein</fullName>
    </submittedName>
</protein>
<feature type="coiled-coil region" evidence="1">
    <location>
        <begin position="32"/>
        <end position="59"/>
    </location>
</feature>
<dbReference type="Proteomes" id="UP000465622">
    <property type="component" value="Chromosome"/>
</dbReference>
<dbReference type="Proteomes" id="UP001241092">
    <property type="component" value="Chromosome"/>
</dbReference>
<keyword evidence="4" id="KW-1185">Reference proteome</keyword>
<reference evidence="3" key="3">
    <citation type="submission" date="2023-03" db="EMBL/GenBank/DDBJ databases">
        <title>Draft genome sequence of a Mycolicibacterium mageritense strain H4_3_1 isolated from a hybrid biological-inorganic system reactor.</title>
        <authorList>
            <person name="Feng X."/>
            <person name="Kazama D."/>
            <person name="Sato K."/>
            <person name="Kobayashi H."/>
        </authorList>
    </citation>
    <scope>NUCLEOTIDE SEQUENCE</scope>
    <source>
        <strain evidence="3">H4_3_1</strain>
    </source>
</reference>
<gene>
    <name evidence="3" type="ORF">hbim_02204</name>
    <name evidence="2" type="ORF">MMAGJ_23860</name>
</gene>
<reference evidence="2 4" key="1">
    <citation type="journal article" date="2019" name="Emerg. Microbes Infect.">
        <title>Comprehensive subspecies identification of 175 nontuberculous mycobacteria species based on 7547 genomic profiles.</title>
        <authorList>
            <person name="Matsumoto Y."/>
            <person name="Kinjo T."/>
            <person name="Motooka D."/>
            <person name="Nabeya D."/>
            <person name="Jung N."/>
            <person name="Uechi K."/>
            <person name="Horii T."/>
            <person name="Iida T."/>
            <person name="Fujita J."/>
            <person name="Nakamura S."/>
        </authorList>
    </citation>
    <scope>NUCLEOTIDE SEQUENCE [LARGE SCALE GENOMIC DNA]</scope>
    <source>
        <strain evidence="2 4">JCM 12375</strain>
    </source>
</reference>
<evidence type="ECO:0000313" key="5">
    <source>
        <dbReference type="Proteomes" id="UP001241092"/>
    </source>
</evidence>
<evidence type="ECO:0000313" key="3">
    <source>
        <dbReference type="EMBL" id="BDY28273.1"/>
    </source>
</evidence>
<dbReference type="RefSeq" id="WP_131524604.1">
    <property type="nucleotide sequence ID" value="NZ_AP022567.1"/>
</dbReference>
<sequence length="111" mass="12002">MGKDKPQLETLTDQMKGWQAKDADLKISEAGKTKYTNAIKALRAELVSAQTKLAELKQIGDSGAYPSATATKAGLEQNAKTLDETLTAYIAYLDAYNQTVIDACNRMVQSG</sequence>
<evidence type="ECO:0000313" key="4">
    <source>
        <dbReference type="Proteomes" id="UP000465622"/>
    </source>
</evidence>
<dbReference type="EMBL" id="AP027452">
    <property type="protein sequence ID" value="BDY28273.1"/>
    <property type="molecule type" value="Genomic_DNA"/>
</dbReference>
<accession>A0AAI8XMZ7</accession>